<organism evidence="3 4">
    <name type="scientific">Halobium palmae</name>
    <dbReference type="NCBI Taxonomy" id="1776492"/>
    <lineage>
        <taxon>Archaea</taxon>
        <taxon>Methanobacteriati</taxon>
        <taxon>Methanobacteriota</taxon>
        <taxon>Stenosarchaea group</taxon>
        <taxon>Halobacteria</taxon>
        <taxon>Halobacteriales</taxon>
        <taxon>Haloferacaceae</taxon>
        <taxon>Halobium</taxon>
    </lineage>
</organism>
<feature type="region of interest" description="Disordered" evidence="1">
    <location>
        <begin position="61"/>
        <end position="80"/>
    </location>
</feature>
<feature type="region of interest" description="Disordered" evidence="1">
    <location>
        <begin position="25"/>
        <end position="45"/>
    </location>
</feature>
<gene>
    <name evidence="3" type="ORF">ACFQE1_20900</name>
</gene>
<keyword evidence="4" id="KW-1185">Reference proteome</keyword>
<feature type="domain" description="DUF6293" evidence="2">
    <location>
        <begin position="1"/>
        <end position="69"/>
    </location>
</feature>
<feature type="non-terminal residue" evidence="3">
    <location>
        <position position="80"/>
    </location>
</feature>
<dbReference type="EMBL" id="JBHSWU010001390">
    <property type="protein sequence ID" value="MFC6726784.1"/>
    <property type="molecule type" value="Genomic_DNA"/>
</dbReference>
<protein>
    <submittedName>
        <fullName evidence="3">DUF6293 family protein</fullName>
    </submittedName>
</protein>
<dbReference type="Proteomes" id="UP001596328">
    <property type="component" value="Unassembled WGS sequence"/>
</dbReference>
<evidence type="ECO:0000313" key="3">
    <source>
        <dbReference type="EMBL" id="MFC6726784.1"/>
    </source>
</evidence>
<evidence type="ECO:0000259" key="2">
    <source>
        <dbReference type="Pfam" id="PF22665"/>
    </source>
</evidence>
<evidence type="ECO:0000313" key="4">
    <source>
        <dbReference type="Proteomes" id="UP001596328"/>
    </source>
</evidence>
<feature type="compositionally biased region" description="Low complexity" evidence="1">
    <location>
        <begin position="68"/>
        <end position="80"/>
    </location>
</feature>
<sequence>MEYVHETEEKSHTVHERDLVAFAEEADPAFVTHPPTENRQSEYSRLRSAVVEPLTAEGYVDVRGRAGGSSRRSPTSTGAS</sequence>
<reference evidence="3 4" key="1">
    <citation type="journal article" date="2019" name="Int. J. Syst. Evol. Microbiol.">
        <title>The Global Catalogue of Microorganisms (GCM) 10K type strain sequencing project: providing services to taxonomists for standard genome sequencing and annotation.</title>
        <authorList>
            <consortium name="The Broad Institute Genomics Platform"/>
            <consortium name="The Broad Institute Genome Sequencing Center for Infectious Disease"/>
            <person name="Wu L."/>
            <person name="Ma J."/>
        </authorList>
    </citation>
    <scope>NUCLEOTIDE SEQUENCE [LARGE SCALE GENOMIC DNA]</scope>
    <source>
        <strain evidence="3 4">NBRC 111368</strain>
    </source>
</reference>
<dbReference type="AlphaFoldDB" id="A0ABD5S5I8"/>
<dbReference type="InterPro" id="IPR054162">
    <property type="entry name" value="DUF6293_C"/>
</dbReference>
<evidence type="ECO:0000256" key="1">
    <source>
        <dbReference type="SAM" id="MobiDB-lite"/>
    </source>
</evidence>
<proteinExistence type="predicted"/>
<dbReference type="Pfam" id="PF22665">
    <property type="entry name" value="WHD_DUF6293"/>
    <property type="match status" value="1"/>
</dbReference>
<accession>A0ABD5S5I8</accession>
<name>A0ABD5S5I8_9EURY</name>
<comment type="caution">
    <text evidence="3">The sequence shown here is derived from an EMBL/GenBank/DDBJ whole genome shotgun (WGS) entry which is preliminary data.</text>
</comment>